<dbReference type="CDD" id="cd09024">
    <property type="entry name" value="Aldose_epim_lacX"/>
    <property type="match status" value="1"/>
</dbReference>
<comment type="caution">
    <text evidence="1">The sequence shown here is derived from an EMBL/GenBank/DDBJ whole genome shotgun (WGS) entry which is preliminary data.</text>
</comment>
<dbReference type="Gene3D" id="2.70.98.10">
    <property type="match status" value="1"/>
</dbReference>
<protein>
    <recommendedName>
        <fullName evidence="3">Aldose 1-epimerase</fullName>
    </recommendedName>
</protein>
<evidence type="ECO:0000313" key="2">
    <source>
        <dbReference type="Proteomes" id="UP000032680"/>
    </source>
</evidence>
<dbReference type="Pfam" id="PF01263">
    <property type="entry name" value="Aldose_epim"/>
    <property type="match status" value="1"/>
</dbReference>
<dbReference type="AlphaFoldDB" id="A0A0D6P2N4"/>
<keyword evidence="2" id="KW-1185">Reference proteome</keyword>
<dbReference type="RefSeq" id="WP_048859676.1">
    <property type="nucleotide sequence ID" value="NZ_BANB01000024.1"/>
</dbReference>
<dbReference type="SUPFAM" id="SSF74650">
    <property type="entry name" value="Galactose mutarotase-like"/>
    <property type="match status" value="1"/>
</dbReference>
<dbReference type="InterPro" id="IPR008183">
    <property type="entry name" value="Aldose_1/G6P_1-epimerase"/>
</dbReference>
<sequence>MQDRHVLSNAYLTVTVKADGAELCSLIDAADQELLWQAGPAWPRHAPVLFPIVGALAGDTLRHAGHAYPMGRHGFARDRRFAWLERTALACRLVLHDDAQTRAHYPWPFRLELAYVLDDDALSVRTTITNTGREVLPASSGAHPAFQWPIGDDVPADAHTLEFDQPEPAPIRRLDAAGLLRPAPVASPIEGRVLRLDRSLFADDAIILDAPASTSVRYGAPGTPTIEVSWEGYRQLGLWTKPDAGADFLCIEPWHGYASPEGFDGEFTEKPGLMLIPPGEKRSMSYRIRVV</sequence>
<organism evidence="1 2">
    <name type="scientific">Acidisphaera rubrifaciens HS-AP3</name>
    <dbReference type="NCBI Taxonomy" id="1231350"/>
    <lineage>
        <taxon>Bacteria</taxon>
        <taxon>Pseudomonadati</taxon>
        <taxon>Pseudomonadota</taxon>
        <taxon>Alphaproteobacteria</taxon>
        <taxon>Acetobacterales</taxon>
        <taxon>Acetobacteraceae</taxon>
        <taxon>Acidisphaera</taxon>
    </lineage>
</organism>
<dbReference type="InterPro" id="IPR014718">
    <property type="entry name" value="GH-type_carb-bd"/>
</dbReference>
<dbReference type="GO" id="GO:0030246">
    <property type="term" value="F:carbohydrate binding"/>
    <property type="evidence" value="ECO:0007669"/>
    <property type="project" value="InterPro"/>
</dbReference>
<evidence type="ECO:0008006" key="3">
    <source>
        <dbReference type="Google" id="ProtNLM"/>
    </source>
</evidence>
<name>A0A0D6P2N4_9PROT</name>
<proteinExistence type="predicted"/>
<reference evidence="1 2" key="1">
    <citation type="submission" date="2012-11" db="EMBL/GenBank/DDBJ databases">
        <title>Whole genome sequence of Acidisphaera rubrifaciens HS-AP3.</title>
        <authorList>
            <person name="Azuma Y."/>
            <person name="Higashiura N."/>
            <person name="Hirakawa H."/>
            <person name="Matsushita K."/>
        </authorList>
    </citation>
    <scope>NUCLEOTIDE SEQUENCE [LARGE SCALE GENOMIC DNA]</scope>
    <source>
        <strain evidence="1 2">HS-AP3</strain>
    </source>
</reference>
<dbReference type="EMBL" id="BANB01000024">
    <property type="protein sequence ID" value="GAN75927.1"/>
    <property type="molecule type" value="Genomic_DNA"/>
</dbReference>
<dbReference type="GO" id="GO:0016853">
    <property type="term" value="F:isomerase activity"/>
    <property type="evidence" value="ECO:0007669"/>
    <property type="project" value="InterPro"/>
</dbReference>
<dbReference type="OrthoDB" id="9795355at2"/>
<dbReference type="Proteomes" id="UP000032680">
    <property type="component" value="Unassembled WGS sequence"/>
</dbReference>
<dbReference type="InterPro" id="IPR037481">
    <property type="entry name" value="LacX"/>
</dbReference>
<dbReference type="InterPro" id="IPR011013">
    <property type="entry name" value="Gal_mutarotase_sf_dom"/>
</dbReference>
<dbReference type="GO" id="GO:0005975">
    <property type="term" value="P:carbohydrate metabolic process"/>
    <property type="evidence" value="ECO:0007669"/>
    <property type="project" value="InterPro"/>
</dbReference>
<accession>A0A0D6P2N4</accession>
<gene>
    <name evidence="1" type="ORF">Asru_0024_10</name>
</gene>
<evidence type="ECO:0000313" key="1">
    <source>
        <dbReference type="EMBL" id="GAN75927.1"/>
    </source>
</evidence>